<dbReference type="OrthoDB" id="512915at2759"/>
<dbReference type="EMBL" id="ML121527">
    <property type="protein sequence ID" value="RPB29506.1"/>
    <property type="molecule type" value="Genomic_DNA"/>
</dbReference>
<dbReference type="GO" id="GO:0005634">
    <property type="term" value="C:nucleus"/>
    <property type="evidence" value="ECO:0007669"/>
    <property type="project" value="TreeGrafter"/>
</dbReference>
<dbReference type="InterPro" id="IPR008812">
    <property type="entry name" value="Ran_GTP-bd-rel"/>
</dbReference>
<dbReference type="AlphaFoldDB" id="A0A3N4M2X0"/>
<organism evidence="2 3">
    <name type="scientific">Terfezia boudieri ATCC MYA-4762</name>
    <dbReference type="NCBI Taxonomy" id="1051890"/>
    <lineage>
        <taxon>Eukaryota</taxon>
        <taxon>Fungi</taxon>
        <taxon>Dikarya</taxon>
        <taxon>Ascomycota</taxon>
        <taxon>Pezizomycotina</taxon>
        <taxon>Pezizomycetes</taxon>
        <taxon>Pezizales</taxon>
        <taxon>Pezizaceae</taxon>
        <taxon>Terfezia</taxon>
    </lineage>
</organism>
<protein>
    <submittedName>
        <fullName evidence="2">Ran-binding-domain-containing protein</fullName>
    </submittedName>
</protein>
<dbReference type="FunCoup" id="A0A3N4M2X0">
    <property type="interactions" value="9"/>
</dbReference>
<feature type="region of interest" description="Disordered" evidence="1">
    <location>
        <begin position="495"/>
        <end position="572"/>
    </location>
</feature>
<dbReference type="PANTHER" id="PTHR31010">
    <property type="entry name" value="RAN-SPECIFIC GTPASE-ACTIVATING PROTEIN 30-RELATED"/>
    <property type="match status" value="1"/>
</dbReference>
<evidence type="ECO:0000313" key="3">
    <source>
        <dbReference type="Proteomes" id="UP000267821"/>
    </source>
</evidence>
<sequence length="585" mass="65190">MDQLLGRIAAQSISFAIKSGITVVSSYAIREGSRYIRTIKGRDREELERLQDRLETKIRIISPAIDLVEIISARGNTSLENAVSLTKSLRYDIQALGQRLAELNAQSGAERRRRTREDIKAVMDDIKLLLNRIEDAVPLINLAVTTSGVNLSASIPHTVSPSRLLQASTLLTAGDTAYSISPFHPAQVGMTFILTLYMLFAGHSHRKDLTASDLTWQEVISKCRVKLIRIPLVYDEDENEDSALHAIRAQSKLDEYCYELSVIEDLDDGRVHEDEESRGPPRPFEDVQKAGIRFRVPIHQISKIFYTNSGKLLGIDESSSPVLLIKRDLKATPPRKLLDRAARYEYEDFDEEAEGVGYSLDGGNGNDSEQLQIDEEWGLPKHLDPEWFAFEVWTEPLDDEQSVDDPEESEAEPDGARESLSHPSQRIRDPLGAGLGINNSMVTALPSSSTAVRSNLSLLECLLRLTSLQNYQQASHLTVHDELLNLFLSDANSWLGSRESREREREDARKRIGFDPFGSPPSSPGEDMEDHPKKGRKDVEQIAGTWLGRGPQLGKALAPTTPKAQLMGSQGTGAQFLVERDTKTI</sequence>
<name>A0A3N4M2X0_9PEZI</name>
<dbReference type="GO" id="GO:0005737">
    <property type="term" value="C:cytoplasm"/>
    <property type="evidence" value="ECO:0007669"/>
    <property type="project" value="TreeGrafter"/>
</dbReference>
<dbReference type="GO" id="GO:0030695">
    <property type="term" value="F:GTPase regulator activity"/>
    <property type="evidence" value="ECO:0007669"/>
    <property type="project" value="TreeGrafter"/>
</dbReference>
<evidence type="ECO:0000313" key="2">
    <source>
        <dbReference type="EMBL" id="RPB29506.1"/>
    </source>
</evidence>
<evidence type="ECO:0000256" key="1">
    <source>
        <dbReference type="SAM" id="MobiDB-lite"/>
    </source>
</evidence>
<accession>A0A3N4M2X0</accession>
<feature type="region of interest" description="Disordered" evidence="1">
    <location>
        <begin position="398"/>
        <end position="432"/>
    </location>
</feature>
<dbReference type="Proteomes" id="UP000267821">
    <property type="component" value="Unassembled WGS sequence"/>
</dbReference>
<dbReference type="PANTHER" id="PTHR31010:SF2">
    <property type="entry name" value="RAN-SPECIFIC GTPASE-ACTIVATING PROTEIN 30"/>
    <property type="match status" value="1"/>
</dbReference>
<keyword evidence="3" id="KW-1185">Reference proteome</keyword>
<dbReference type="Pfam" id="PF05508">
    <property type="entry name" value="Ran-binding"/>
    <property type="match status" value="1"/>
</dbReference>
<feature type="compositionally biased region" description="Basic and acidic residues" evidence="1">
    <location>
        <begin position="498"/>
        <end position="513"/>
    </location>
</feature>
<feature type="compositionally biased region" description="Acidic residues" evidence="1">
    <location>
        <begin position="398"/>
        <end position="413"/>
    </location>
</feature>
<dbReference type="InParanoid" id="A0A3N4M2X0"/>
<proteinExistence type="predicted"/>
<gene>
    <name evidence="2" type="ORF">L211DRAFT_799891</name>
</gene>
<feature type="non-terminal residue" evidence="2">
    <location>
        <position position="1"/>
    </location>
</feature>
<reference evidence="2 3" key="1">
    <citation type="journal article" date="2018" name="Nat. Ecol. Evol.">
        <title>Pezizomycetes genomes reveal the molecular basis of ectomycorrhizal truffle lifestyle.</title>
        <authorList>
            <person name="Murat C."/>
            <person name="Payen T."/>
            <person name="Noel B."/>
            <person name="Kuo A."/>
            <person name="Morin E."/>
            <person name="Chen J."/>
            <person name="Kohler A."/>
            <person name="Krizsan K."/>
            <person name="Balestrini R."/>
            <person name="Da Silva C."/>
            <person name="Montanini B."/>
            <person name="Hainaut M."/>
            <person name="Levati E."/>
            <person name="Barry K.W."/>
            <person name="Belfiori B."/>
            <person name="Cichocki N."/>
            <person name="Clum A."/>
            <person name="Dockter R.B."/>
            <person name="Fauchery L."/>
            <person name="Guy J."/>
            <person name="Iotti M."/>
            <person name="Le Tacon F."/>
            <person name="Lindquist E.A."/>
            <person name="Lipzen A."/>
            <person name="Malagnac F."/>
            <person name="Mello A."/>
            <person name="Molinier V."/>
            <person name="Miyauchi S."/>
            <person name="Poulain J."/>
            <person name="Riccioni C."/>
            <person name="Rubini A."/>
            <person name="Sitrit Y."/>
            <person name="Splivallo R."/>
            <person name="Traeger S."/>
            <person name="Wang M."/>
            <person name="Zifcakova L."/>
            <person name="Wipf D."/>
            <person name="Zambonelli A."/>
            <person name="Paolocci F."/>
            <person name="Nowrousian M."/>
            <person name="Ottonello S."/>
            <person name="Baldrian P."/>
            <person name="Spatafora J.W."/>
            <person name="Henrissat B."/>
            <person name="Nagy L.G."/>
            <person name="Aury J.M."/>
            <person name="Wincker P."/>
            <person name="Grigoriev I.V."/>
            <person name="Bonfante P."/>
            <person name="Martin F.M."/>
        </authorList>
    </citation>
    <scope>NUCLEOTIDE SEQUENCE [LARGE SCALE GENOMIC DNA]</scope>
    <source>
        <strain evidence="2 3">ATCC MYA-4762</strain>
    </source>
</reference>